<keyword evidence="2" id="KW-1185">Reference proteome</keyword>
<dbReference type="AlphaFoldDB" id="A0A8X6V5L5"/>
<sequence length="273" mass="31852">MILRAAKKYIPRGRLKNRKLYLSSISPLLQPLLEERKRRFENRDTGRNNHKVSDKVPYRFVTTGLRNTCPRDIILFEADRQPLSFRRRACLTKYYNKLRSLDSRNHTSAYFKDWCNNQKLRRNSSFSQMVSFNFTVGAVEPHHLSQCLDPAYDLDGVFFHPESPVHVNKHADLLAYLKQLALERIGDIPVDDVQVYTDGSRDDNYRSGSGIYIKSQDHILRIQRKNPDGCSVFHSELIAIHEAILLHFFQMEKRFGYCLIVQVQYSTCPIGKV</sequence>
<gene>
    <name evidence="1" type="primary">AVEN_223852_1</name>
    <name evidence="1" type="ORF">TNCV_3413661</name>
</gene>
<name>A0A8X6V5L5_TRICX</name>
<evidence type="ECO:0008006" key="3">
    <source>
        <dbReference type="Google" id="ProtNLM"/>
    </source>
</evidence>
<dbReference type="EMBL" id="BMAU01021176">
    <property type="protein sequence ID" value="GFX94004.1"/>
    <property type="molecule type" value="Genomic_DNA"/>
</dbReference>
<dbReference type="InterPro" id="IPR012337">
    <property type="entry name" value="RNaseH-like_sf"/>
</dbReference>
<comment type="caution">
    <text evidence="1">The sequence shown here is derived from an EMBL/GenBank/DDBJ whole genome shotgun (WGS) entry which is preliminary data.</text>
</comment>
<dbReference type="SUPFAM" id="SSF53098">
    <property type="entry name" value="Ribonuclease H-like"/>
    <property type="match status" value="1"/>
</dbReference>
<dbReference type="Gene3D" id="3.30.420.10">
    <property type="entry name" value="Ribonuclease H-like superfamily/Ribonuclease H"/>
    <property type="match status" value="1"/>
</dbReference>
<reference evidence="1" key="1">
    <citation type="submission" date="2020-08" db="EMBL/GenBank/DDBJ databases">
        <title>Multicomponent nature underlies the extraordinary mechanical properties of spider dragline silk.</title>
        <authorList>
            <person name="Kono N."/>
            <person name="Nakamura H."/>
            <person name="Mori M."/>
            <person name="Yoshida Y."/>
            <person name="Ohtoshi R."/>
            <person name="Malay A.D."/>
            <person name="Moran D.A.P."/>
            <person name="Tomita M."/>
            <person name="Numata K."/>
            <person name="Arakawa K."/>
        </authorList>
    </citation>
    <scope>NUCLEOTIDE SEQUENCE</scope>
</reference>
<evidence type="ECO:0000313" key="1">
    <source>
        <dbReference type="EMBL" id="GFX94004.1"/>
    </source>
</evidence>
<dbReference type="GO" id="GO:0003676">
    <property type="term" value="F:nucleic acid binding"/>
    <property type="evidence" value="ECO:0007669"/>
    <property type="project" value="InterPro"/>
</dbReference>
<evidence type="ECO:0000313" key="2">
    <source>
        <dbReference type="Proteomes" id="UP000887159"/>
    </source>
</evidence>
<proteinExistence type="predicted"/>
<protein>
    <recommendedName>
        <fullName evidence="3">RNase H type-1 domain-containing protein</fullName>
    </recommendedName>
</protein>
<dbReference type="InterPro" id="IPR036397">
    <property type="entry name" value="RNaseH_sf"/>
</dbReference>
<organism evidence="1 2">
    <name type="scientific">Trichonephila clavipes</name>
    <name type="common">Golden silk orbweaver</name>
    <name type="synonym">Nephila clavipes</name>
    <dbReference type="NCBI Taxonomy" id="2585209"/>
    <lineage>
        <taxon>Eukaryota</taxon>
        <taxon>Metazoa</taxon>
        <taxon>Ecdysozoa</taxon>
        <taxon>Arthropoda</taxon>
        <taxon>Chelicerata</taxon>
        <taxon>Arachnida</taxon>
        <taxon>Araneae</taxon>
        <taxon>Araneomorphae</taxon>
        <taxon>Entelegynae</taxon>
        <taxon>Araneoidea</taxon>
        <taxon>Nephilidae</taxon>
        <taxon>Trichonephila</taxon>
    </lineage>
</organism>
<dbReference type="Proteomes" id="UP000887159">
    <property type="component" value="Unassembled WGS sequence"/>
</dbReference>
<accession>A0A8X6V5L5</accession>